<comment type="caution">
    <text evidence="16">The sequence shown here is derived from an EMBL/GenBank/DDBJ whole genome shotgun (WGS) entry which is preliminary data.</text>
</comment>
<dbReference type="OrthoDB" id="9782546at2"/>
<dbReference type="EMBL" id="SNZA01000001">
    <property type="protein sequence ID" value="TDR15122.1"/>
    <property type="molecule type" value="Genomic_DNA"/>
</dbReference>
<reference evidence="16 17" key="1">
    <citation type="submission" date="2019-03" db="EMBL/GenBank/DDBJ databases">
        <title>Genomic Encyclopedia of Type Strains, Phase IV (KMG-IV): sequencing the most valuable type-strain genomes for metagenomic binning, comparative biology and taxonomic classification.</title>
        <authorList>
            <person name="Goeker M."/>
        </authorList>
    </citation>
    <scope>NUCLEOTIDE SEQUENCE [LARGE SCALE GENOMIC DNA]</scope>
    <source>
        <strain evidence="16 17">DSM 5604</strain>
    </source>
</reference>
<dbReference type="InterPro" id="IPR027277">
    <property type="entry name" value="NadC/ModD"/>
</dbReference>
<evidence type="ECO:0000256" key="9">
    <source>
        <dbReference type="ARBA" id="ARBA00033102"/>
    </source>
</evidence>
<keyword evidence="17" id="KW-1185">Reference proteome</keyword>
<keyword evidence="6" id="KW-0662">Pyridine nucleotide biosynthesis</keyword>
<dbReference type="Pfam" id="PF02749">
    <property type="entry name" value="QRPTase_N"/>
    <property type="match status" value="1"/>
</dbReference>
<feature type="binding site" evidence="13">
    <location>
        <begin position="263"/>
        <end position="265"/>
    </location>
    <ligand>
        <name>substrate</name>
    </ligand>
</feature>
<dbReference type="Gene3D" id="3.90.1170.20">
    <property type="entry name" value="Quinolinate phosphoribosyl transferase, N-terminal domain"/>
    <property type="match status" value="1"/>
</dbReference>
<evidence type="ECO:0000256" key="2">
    <source>
        <dbReference type="ARBA" id="ARBA00004893"/>
    </source>
</evidence>
<dbReference type="SUPFAM" id="SSF54675">
    <property type="entry name" value="Nicotinate/Quinolinate PRTase N-terminal domain-like"/>
    <property type="match status" value="1"/>
</dbReference>
<feature type="binding site" evidence="13">
    <location>
        <position position="159"/>
    </location>
    <ligand>
        <name>substrate</name>
    </ligand>
</feature>
<evidence type="ECO:0000259" key="15">
    <source>
        <dbReference type="Pfam" id="PF02749"/>
    </source>
</evidence>
<dbReference type="GO" id="GO:0005737">
    <property type="term" value="C:cytoplasm"/>
    <property type="evidence" value="ECO:0007669"/>
    <property type="project" value="TreeGrafter"/>
</dbReference>
<keyword evidence="8 12" id="KW-0808">Transferase</keyword>
<dbReference type="AlphaFoldDB" id="A0A4R6X7S9"/>
<dbReference type="GO" id="GO:0004514">
    <property type="term" value="F:nicotinate-nucleotide diphosphorylase (carboxylating) activity"/>
    <property type="evidence" value="ECO:0007669"/>
    <property type="project" value="UniProtKB-EC"/>
</dbReference>
<dbReference type="InterPro" id="IPR022412">
    <property type="entry name" value="Quinolinate_PRibosylTrfase_N"/>
</dbReference>
<sequence length="284" mass="30686">MATLSNSLQDHISKHVQASLEEDIGSGDITAKLIPTDNTLTALVISREPAVLCGRAWADEVFAQLDPSVSLEWLADDGDELTPNEPFLKLSGNARSILTGERTALNYIQMLSYTATISRHYANMVQDASLTILDTRKTIPSLRLAQKYAIKVGGASNHRVGLYDAFLIKENHIMAAGSITAAVTQAQSIAPGKTIEVETENLVEVEEAVNAGADIIMLDNFSLEDMRFAVNKYQGKVKFEASGNMTDAHIKDVASTGVDFISVGALTKHVQAIDLSLRVVKEGI</sequence>
<dbReference type="NCBIfam" id="TIGR00078">
    <property type="entry name" value="nadC"/>
    <property type="match status" value="1"/>
</dbReference>
<dbReference type="FunFam" id="3.90.1170.20:FF:000001">
    <property type="entry name" value="Nicotinate-nucleotide diphosphorylase (Carboxylating)"/>
    <property type="match status" value="1"/>
</dbReference>
<dbReference type="Proteomes" id="UP000295729">
    <property type="component" value="Unassembled WGS sequence"/>
</dbReference>
<dbReference type="PANTHER" id="PTHR32179:SF3">
    <property type="entry name" value="NICOTINATE-NUCLEOTIDE PYROPHOSPHORYLASE [CARBOXYLATING]"/>
    <property type="match status" value="1"/>
</dbReference>
<feature type="binding site" evidence="13">
    <location>
        <position position="169"/>
    </location>
    <ligand>
        <name>substrate</name>
    </ligand>
</feature>
<dbReference type="FunFam" id="3.20.20.70:FF:000030">
    <property type="entry name" value="Nicotinate-nucleotide pyrophosphorylase, carboxylating"/>
    <property type="match status" value="1"/>
</dbReference>
<dbReference type="SUPFAM" id="SSF51690">
    <property type="entry name" value="Nicotinate/Quinolinate PRTase C-terminal domain-like"/>
    <property type="match status" value="1"/>
</dbReference>
<comment type="pathway">
    <text evidence="2">Cofactor biosynthesis; NAD(+) biosynthesis; nicotinate D-ribonucleotide from quinolinate: step 1/1.</text>
</comment>
<dbReference type="InterPro" id="IPR004393">
    <property type="entry name" value="NadC"/>
</dbReference>
<dbReference type="Gene3D" id="3.20.20.70">
    <property type="entry name" value="Aldolase class I"/>
    <property type="match status" value="1"/>
</dbReference>
<feature type="domain" description="Quinolinate phosphoribosyl transferase C-terminal" evidence="14">
    <location>
        <begin position="115"/>
        <end position="278"/>
    </location>
</feature>
<dbReference type="InterPro" id="IPR037128">
    <property type="entry name" value="Quinolinate_PRibosylTase_N_sf"/>
</dbReference>
<comment type="catalytic activity">
    <reaction evidence="10">
        <text>nicotinate beta-D-ribonucleotide + CO2 + diphosphate = quinolinate + 5-phospho-alpha-D-ribose 1-diphosphate + 2 H(+)</text>
        <dbReference type="Rhea" id="RHEA:12733"/>
        <dbReference type="ChEBI" id="CHEBI:15378"/>
        <dbReference type="ChEBI" id="CHEBI:16526"/>
        <dbReference type="ChEBI" id="CHEBI:29959"/>
        <dbReference type="ChEBI" id="CHEBI:33019"/>
        <dbReference type="ChEBI" id="CHEBI:57502"/>
        <dbReference type="ChEBI" id="CHEBI:58017"/>
        <dbReference type="EC" id="2.4.2.19"/>
    </reaction>
</comment>
<feature type="binding site" evidence="13">
    <location>
        <begin position="135"/>
        <end position="137"/>
    </location>
    <ligand>
        <name>substrate</name>
    </ligand>
</feature>
<evidence type="ECO:0000256" key="4">
    <source>
        <dbReference type="ARBA" id="ARBA00011218"/>
    </source>
</evidence>
<evidence type="ECO:0000256" key="8">
    <source>
        <dbReference type="ARBA" id="ARBA00022679"/>
    </source>
</evidence>
<dbReference type="InterPro" id="IPR036068">
    <property type="entry name" value="Nicotinate_pribotase-like_C"/>
</dbReference>
<comment type="similarity">
    <text evidence="3 12">Belongs to the NadC/ModD family.</text>
</comment>
<dbReference type="PANTHER" id="PTHR32179">
    <property type="entry name" value="NICOTINATE-NUCLEOTIDE PYROPHOSPHORYLASE [CARBOXYLATING]"/>
    <property type="match status" value="1"/>
</dbReference>
<comment type="function">
    <text evidence="1">Involved in the catabolism of quinolinic acid (QA).</text>
</comment>
<evidence type="ECO:0000256" key="11">
    <source>
        <dbReference type="ARBA" id="ARBA00069173"/>
    </source>
</evidence>
<dbReference type="InterPro" id="IPR013785">
    <property type="entry name" value="Aldolase_TIM"/>
</dbReference>
<evidence type="ECO:0000256" key="13">
    <source>
        <dbReference type="PIRSR" id="PIRSR006250-1"/>
    </source>
</evidence>
<organism evidence="16 17">
    <name type="scientific">Marinomonas communis</name>
    <dbReference type="NCBI Taxonomy" id="28254"/>
    <lineage>
        <taxon>Bacteria</taxon>
        <taxon>Pseudomonadati</taxon>
        <taxon>Pseudomonadota</taxon>
        <taxon>Gammaproteobacteria</taxon>
        <taxon>Oceanospirillales</taxon>
        <taxon>Oceanospirillaceae</taxon>
        <taxon>Marinomonas</taxon>
    </lineage>
</organism>
<feature type="binding site" evidence="13">
    <location>
        <begin position="242"/>
        <end position="244"/>
    </location>
    <ligand>
        <name>substrate</name>
    </ligand>
</feature>
<accession>A0A4R6X7S9</accession>
<protein>
    <recommendedName>
        <fullName evidence="11">Probable nicotinate-nucleotide pyrophosphorylase [carboxylating]</fullName>
        <ecNumber evidence="5">2.4.2.19</ecNumber>
    </recommendedName>
    <alternativeName>
        <fullName evidence="9">Quinolinate phosphoribosyltransferase [decarboxylating]</fullName>
    </alternativeName>
</protein>
<feature type="binding site" evidence="13">
    <location>
        <position position="198"/>
    </location>
    <ligand>
        <name>substrate</name>
    </ligand>
</feature>
<dbReference type="GO" id="GO:0034213">
    <property type="term" value="P:quinolinate catabolic process"/>
    <property type="evidence" value="ECO:0007669"/>
    <property type="project" value="TreeGrafter"/>
</dbReference>
<name>A0A4R6X7S9_9GAMM</name>
<dbReference type="GO" id="GO:0009435">
    <property type="term" value="P:NAD+ biosynthetic process"/>
    <property type="evidence" value="ECO:0007669"/>
    <property type="project" value="UniProtKB-UniPathway"/>
</dbReference>
<feature type="binding site" evidence="13">
    <location>
        <position position="219"/>
    </location>
    <ligand>
        <name>substrate</name>
    </ligand>
</feature>
<dbReference type="UniPathway" id="UPA00253">
    <property type="reaction ID" value="UER00331"/>
</dbReference>
<dbReference type="InterPro" id="IPR002638">
    <property type="entry name" value="Quinolinate_PRibosylTrfase_C"/>
</dbReference>
<evidence type="ECO:0000256" key="1">
    <source>
        <dbReference type="ARBA" id="ARBA00003237"/>
    </source>
</evidence>
<dbReference type="PIRSF" id="PIRSF006250">
    <property type="entry name" value="NadC_ModD"/>
    <property type="match status" value="1"/>
</dbReference>
<evidence type="ECO:0000256" key="3">
    <source>
        <dbReference type="ARBA" id="ARBA00009400"/>
    </source>
</evidence>
<dbReference type="CDD" id="cd01572">
    <property type="entry name" value="QPRTase"/>
    <property type="match status" value="1"/>
</dbReference>
<evidence type="ECO:0000256" key="7">
    <source>
        <dbReference type="ARBA" id="ARBA00022676"/>
    </source>
</evidence>
<evidence type="ECO:0000256" key="5">
    <source>
        <dbReference type="ARBA" id="ARBA00011944"/>
    </source>
</evidence>
<evidence type="ECO:0000256" key="6">
    <source>
        <dbReference type="ARBA" id="ARBA00022642"/>
    </source>
</evidence>
<evidence type="ECO:0000313" key="17">
    <source>
        <dbReference type="Proteomes" id="UP000295729"/>
    </source>
</evidence>
<feature type="domain" description="Quinolinate phosphoribosyl transferase N-terminal" evidence="15">
    <location>
        <begin position="28"/>
        <end position="112"/>
    </location>
</feature>
<comment type="subunit">
    <text evidence="4">Hexamer formed by 3 homodimers.</text>
</comment>
<feature type="binding site" evidence="13">
    <location>
        <position position="102"/>
    </location>
    <ligand>
        <name>substrate</name>
    </ligand>
</feature>
<gene>
    <name evidence="16" type="ORF">C8D85_0476</name>
</gene>
<keyword evidence="7 12" id="KW-0328">Glycosyltransferase</keyword>
<dbReference type="RefSeq" id="WP_133559755.1">
    <property type="nucleotide sequence ID" value="NZ_SNZA01000001.1"/>
</dbReference>
<dbReference type="EC" id="2.4.2.19" evidence="5"/>
<evidence type="ECO:0000313" key="16">
    <source>
        <dbReference type="EMBL" id="TDR15122.1"/>
    </source>
</evidence>
<evidence type="ECO:0000256" key="10">
    <source>
        <dbReference type="ARBA" id="ARBA00047445"/>
    </source>
</evidence>
<dbReference type="Pfam" id="PF01729">
    <property type="entry name" value="QRPTase_C"/>
    <property type="match status" value="1"/>
</dbReference>
<evidence type="ECO:0000256" key="12">
    <source>
        <dbReference type="PIRNR" id="PIRNR006250"/>
    </source>
</evidence>
<proteinExistence type="inferred from homology"/>
<evidence type="ECO:0000259" key="14">
    <source>
        <dbReference type="Pfam" id="PF01729"/>
    </source>
</evidence>